<comment type="similarity">
    <text evidence="3 4">Belongs to the RlpA family.</text>
</comment>
<dbReference type="NCBIfam" id="TIGR00413">
    <property type="entry name" value="rlpA"/>
    <property type="match status" value="1"/>
</dbReference>
<dbReference type="GO" id="GO:0071555">
    <property type="term" value="P:cell wall organization"/>
    <property type="evidence" value="ECO:0007669"/>
    <property type="project" value="UniProtKB-KW"/>
</dbReference>
<dbReference type="PANTHER" id="PTHR34183">
    <property type="entry name" value="ENDOLYTIC PEPTIDOGLYCAN TRANSGLYCOSYLASE RLPA"/>
    <property type="match status" value="1"/>
</dbReference>
<dbReference type="HAMAP" id="MF_02071">
    <property type="entry name" value="RlpA"/>
    <property type="match status" value="1"/>
</dbReference>
<evidence type="ECO:0000256" key="2">
    <source>
        <dbReference type="ARBA" id="ARBA00023316"/>
    </source>
</evidence>
<keyword evidence="6" id="KW-0449">Lipoprotein</keyword>
<dbReference type="EMBL" id="FOOT01000003">
    <property type="protein sequence ID" value="SFG69959.1"/>
    <property type="molecule type" value="Genomic_DNA"/>
</dbReference>
<dbReference type="OrthoDB" id="9779128at2"/>
<dbReference type="InterPro" id="IPR009009">
    <property type="entry name" value="RlpA-like_DPBB"/>
</dbReference>
<organism evidence="6 7">
    <name type="scientific">Pontibacter chinhatensis</name>
    <dbReference type="NCBI Taxonomy" id="1436961"/>
    <lineage>
        <taxon>Bacteria</taxon>
        <taxon>Pseudomonadati</taxon>
        <taxon>Bacteroidota</taxon>
        <taxon>Cytophagia</taxon>
        <taxon>Cytophagales</taxon>
        <taxon>Hymenobacteraceae</taxon>
        <taxon>Pontibacter</taxon>
    </lineage>
</organism>
<dbReference type="RefSeq" id="WP_092101001.1">
    <property type="nucleotide sequence ID" value="NZ_FOOT01000003.1"/>
</dbReference>
<evidence type="ECO:0000256" key="1">
    <source>
        <dbReference type="ARBA" id="ARBA00023239"/>
    </source>
</evidence>
<sequence precursor="true">MFLSLPASPLSILSRAAKSTLAAVAVALCLSSCATTASNFGEKGYTEKGKASYYARKFQGRKMANGETYRRSKLTAAHRRLPFGTHVEVTNLQNNKSVRVEITDRGPFVRGRIVDLSEAAARRIGMMNSGVVPVKLEVIKRSKTR</sequence>
<dbReference type="Pfam" id="PF03330">
    <property type="entry name" value="DPBB_1"/>
    <property type="match status" value="1"/>
</dbReference>
<dbReference type="CDD" id="cd22268">
    <property type="entry name" value="DPBB_RlpA-like"/>
    <property type="match status" value="1"/>
</dbReference>
<dbReference type="SUPFAM" id="SSF50685">
    <property type="entry name" value="Barwin-like endoglucanases"/>
    <property type="match status" value="1"/>
</dbReference>
<dbReference type="GO" id="GO:0000270">
    <property type="term" value="P:peptidoglycan metabolic process"/>
    <property type="evidence" value="ECO:0007669"/>
    <property type="project" value="UniProtKB-UniRule"/>
</dbReference>
<evidence type="ECO:0000313" key="6">
    <source>
        <dbReference type="EMBL" id="SFG69959.1"/>
    </source>
</evidence>
<dbReference type="AlphaFoldDB" id="A0A1I2U0J9"/>
<dbReference type="STRING" id="1436961.SAMN05421739_103329"/>
<keyword evidence="7" id="KW-1185">Reference proteome</keyword>
<keyword evidence="3" id="KW-0732">Signal</keyword>
<evidence type="ECO:0000256" key="3">
    <source>
        <dbReference type="HAMAP-Rule" id="MF_02071"/>
    </source>
</evidence>
<dbReference type="PANTHER" id="PTHR34183:SF1">
    <property type="entry name" value="ENDOLYTIC PEPTIDOGLYCAN TRANSGLYCOSYLASE RLPA"/>
    <property type="match status" value="1"/>
</dbReference>
<evidence type="ECO:0000259" key="5">
    <source>
        <dbReference type="Pfam" id="PF03330"/>
    </source>
</evidence>
<gene>
    <name evidence="3" type="primary">rlpA</name>
    <name evidence="6" type="ORF">SAMN05421739_103329</name>
</gene>
<dbReference type="EC" id="4.2.2.-" evidence="3"/>
<dbReference type="Gene3D" id="2.40.40.10">
    <property type="entry name" value="RlpA-like domain"/>
    <property type="match status" value="1"/>
</dbReference>
<dbReference type="Proteomes" id="UP000198724">
    <property type="component" value="Unassembled WGS sequence"/>
</dbReference>
<keyword evidence="2 3" id="KW-0961">Cell wall biogenesis/degradation</keyword>
<protein>
    <recommendedName>
        <fullName evidence="3">Probable endolytic peptidoglycan transglycosylase RlpA</fullName>
        <ecNumber evidence="3">4.2.2.-</ecNumber>
    </recommendedName>
</protein>
<name>A0A1I2U0J9_9BACT</name>
<accession>A0A1I2U0J9</accession>
<feature type="signal peptide" evidence="3">
    <location>
        <begin position="1"/>
        <end position="37"/>
    </location>
</feature>
<feature type="chain" id="PRO_5011804414" description="Probable endolytic peptidoglycan transglycosylase RlpA" evidence="3">
    <location>
        <begin position="38"/>
        <end position="145"/>
    </location>
</feature>
<evidence type="ECO:0000256" key="4">
    <source>
        <dbReference type="RuleBase" id="RU003495"/>
    </source>
</evidence>
<feature type="domain" description="RlpA-like protein double-psi beta-barrel" evidence="5">
    <location>
        <begin position="47"/>
        <end position="135"/>
    </location>
</feature>
<comment type="function">
    <text evidence="3">Lytic transglycosylase with a strong preference for naked glycan strands that lack stem peptides.</text>
</comment>
<dbReference type="InterPro" id="IPR036908">
    <property type="entry name" value="RlpA-like_sf"/>
</dbReference>
<dbReference type="GO" id="GO:0008932">
    <property type="term" value="F:lytic endotransglycosylase activity"/>
    <property type="evidence" value="ECO:0007669"/>
    <property type="project" value="UniProtKB-UniRule"/>
</dbReference>
<proteinExistence type="inferred from homology"/>
<dbReference type="InterPro" id="IPR012997">
    <property type="entry name" value="RplA"/>
</dbReference>
<dbReference type="InterPro" id="IPR034718">
    <property type="entry name" value="RlpA"/>
</dbReference>
<keyword evidence="1 3" id="KW-0456">Lyase</keyword>
<reference evidence="7" key="1">
    <citation type="submission" date="2016-10" db="EMBL/GenBank/DDBJ databases">
        <authorList>
            <person name="Varghese N."/>
            <person name="Submissions S."/>
        </authorList>
    </citation>
    <scope>NUCLEOTIDE SEQUENCE [LARGE SCALE GENOMIC DNA]</scope>
    <source>
        <strain evidence="7">LP51</strain>
    </source>
</reference>
<evidence type="ECO:0000313" key="7">
    <source>
        <dbReference type="Proteomes" id="UP000198724"/>
    </source>
</evidence>